<keyword evidence="4" id="KW-0677">Repeat</keyword>
<sequence length="781" mass="86620">MSWRRPSARIQGFRIQVVSDSDEAVRDFTLDAYTSVTSITDLTPDLDYSVSINSFDGSEESIPIFGQLTIQSGNSSDRVRRPTDTVKCSISAITDLVFLVDGSWSVGRENFKHIRSFIASLAGAFDIGEDKTRVAVVQYSTDTRTEFPLTRYNRRGDLLQAINSLPYKGGNTMTGDAIDYLLQNIFTEAGGSRKAFPKVAMIITDGKSQDSVEEYAKRLRNIGVEIFVLGIKGADEDELREMASMPHSKHVYNVPNFDQIQEVQKKIIGEVCSGVDEQLSVLVSGEELVEPASNLQVTEVASKSMRVTWDPSLGDVTGYKLTLIPMLAGMKRQELYTGPTHTSINVRDLSPETVYEISLFALKGLTPSEPIIATEKTQPVKVSTECSLGVDVQADVVLLVDGSYSIGLQNFAKVRAFLEVLVNSFDIGPNKVQISLVQYSRDPHTEFALNTHHDINAVVKAVRTFPYRGGSTNTGKAMKYVKDKIFIASRGARQNVPRVMVLITDGKSSDSFKDAATNLRNIDVEIFAVGVKDAVRTELEAIANPPADNHVFEVEDFDAFQRISKELTQSICLRIEQELLNIKKRSLLPPNDLKFSEITSRSFRTSWTPPAAKVMSYLVRYRKAEDITGDYISIALPGDATSVVLQHLFPLTAYEVNVFAQYDKGDSFPLSGEETTLEEQGPVRNLRVSEETTNSFRVSWRDAPGPVIRYRLSYVPLSGTGEILEAQTIGTETSIVLQELFPITTYRVSVFAEYSTGLGQEMQIDGTTKEGEPENLFQNDF</sequence>
<dbReference type="InterPro" id="IPR003961">
    <property type="entry name" value="FN3_dom"/>
</dbReference>
<evidence type="ECO:0000256" key="4">
    <source>
        <dbReference type="ARBA" id="ARBA00022737"/>
    </source>
</evidence>
<dbReference type="SUPFAM" id="SSF49265">
    <property type="entry name" value="Fibronectin type III"/>
    <property type="match status" value="3"/>
</dbReference>
<dbReference type="CDD" id="cd00063">
    <property type="entry name" value="FN3"/>
    <property type="match status" value="3"/>
</dbReference>
<dbReference type="Gene3D" id="3.40.50.410">
    <property type="entry name" value="von Willebrand factor, type A domain"/>
    <property type="match status" value="2"/>
</dbReference>
<proteinExistence type="predicted"/>
<accession>A0A4Z2BTQ8</accession>
<evidence type="ECO:0000256" key="2">
    <source>
        <dbReference type="ARBA" id="ARBA00022525"/>
    </source>
</evidence>
<protein>
    <recommendedName>
        <fullName evidence="11">Collagen alpha-1(XII) chain</fullName>
    </recommendedName>
</protein>
<feature type="domain" description="VWFA" evidence="7">
    <location>
        <begin position="95"/>
        <end position="267"/>
    </location>
</feature>
<dbReference type="GO" id="GO:0005615">
    <property type="term" value="C:extracellular space"/>
    <property type="evidence" value="ECO:0007669"/>
    <property type="project" value="TreeGrafter"/>
</dbReference>
<dbReference type="CDD" id="cd01482">
    <property type="entry name" value="vWA_collagen_alphaI-XII-like"/>
    <property type="match status" value="2"/>
</dbReference>
<evidence type="ECO:0000256" key="6">
    <source>
        <dbReference type="ARBA" id="ARBA00023180"/>
    </source>
</evidence>
<evidence type="ECO:0000259" key="8">
    <source>
        <dbReference type="PROSITE" id="PS50853"/>
    </source>
</evidence>
<dbReference type="InterPro" id="IPR036465">
    <property type="entry name" value="vWFA_dom_sf"/>
</dbReference>
<reference evidence="9 10" key="1">
    <citation type="submission" date="2019-04" db="EMBL/GenBank/DDBJ databases">
        <title>The sequence and de novo assembly of Takifugu bimaculatus genome using PacBio and Hi-C technologies.</title>
        <authorList>
            <person name="Xu P."/>
            <person name="Liu B."/>
            <person name="Zhou Z."/>
        </authorList>
    </citation>
    <scope>NUCLEOTIDE SEQUENCE [LARGE SCALE GENOMIC DNA]</scope>
    <source>
        <strain evidence="9">TB-2018</strain>
        <tissue evidence="9">Muscle</tissue>
    </source>
</reference>
<evidence type="ECO:0000256" key="5">
    <source>
        <dbReference type="ARBA" id="ARBA00023119"/>
    </source>
</evidence>
<gene>
    <name evidence="9" type="ORF">fugu_016698</name>
</gene>
<dbReference type="FunFam" id="2.60.40.10:FF:000554">
    <property type="entry name" value="collagen alpha-1(XII) chain isoform X1"/>
    <property type="match status" value="1"/>
</dbReference>
<dbReference type="InterPro" id="IPR002035">
    <property type="entry name" value="VWF_A"/>
</dbReference>
<keyword evidence="5" id="KW-0176">Collagen</keyword>
<dbReference type="PROSITE" id="PS50853">
    <property type="entry name" value="FN3"/>
    <property type="match status" value="3"/>
</dbReference>
<comment type="subcellular location">
    <subcellularLocation>
        <location evidence="1">Secreted</location>
        <location evidence="1">Extracellular space</location>
        <location evidence="1">Extracellular matrix</location>
    </subcellularLocation>
</comment>
<keyword evidence="10" id="KW-1185">Reference proteome</keyword>
<dbReference type="FunFam" id="2.60.40.10:FF:000121">
    <property type="entry name" value="Collagen type XII alpha 1 chain"/>
    <property type="match status" value="1"/>
</dbReference>
<dbReference type="SUPFAM" id="SSF53300">
    <property type="entry name" value="vWA-like"/>
    <property type="match status" value="2"/>
</dbReference>
<dbReference type="Proteomes" id="UP000516260">
    <property type="component" value="Chromosome 18"/>
</dbReference>
<name>A0A4Z2BTQ8_9TELE</name>
<feature type="domain" description="VWFA" evidence="7">
    <location>
        <begin position="395"/>
        <end position="571"/>
    </location>
</feature>
<dbReference type="InterPro" id="IPR036116">
    <property type="entry name" value="FN3_sf"/>
</dbReference>
<evidence type="ECO:0000313" key="9">
    <source>
        <dbReference type="EMBL" id="TNM95615.1"/>
    </source>
</evidence>
<dbReference type="InterPro" id="IPR050525">
    <property type="entry name" value="ECM_Assembly_Org"/>
</dbReference>
<keyword evidence="2" id="KW-0964">Secreted</keyword>
<dbReference type="Pfam" id="PF00041">
    <property type="entry name" value="fn3"/>
    <property type="match status" value="3"/>
</dbReference>
<dbReference type="GO" id="GO:0035987">
    <property type="term" value="P:endodermal cell differentiation"/>
    <property type="evidence" value="ECO:0007669"/>
    <property type="project" value="TreeGrafter"/>
</dbReference>
<dbReference type="FunFam" id="3.40.50.410:FF:000001">
    <property type="entry name" value="Collagen, type XII, alpha 1"/>
    <property type="match status" value="2"/>
</dbReference>
<dbReference type="SMART" id="SM00060">
    <property type="entry name" value="FN3"/>
    <property type="match status" value="3"/>
</dbReference>
<dbReference type="PROSITE" id="PS50234">
    <property type="entry name" value="VWFA"/>
    <property type="match status" value="2"/>
</dbReference>
<dbReference type="PANTHER" id="PTHR24020">
    <property type="entry name" value="COLLAGEN ALPHA"/>
    <property type="match status" value="1"/>
</dbReference>
<keyword evidence="6" id="KW-0325">Glycoprotein</keyword>
<evidence type="ECO:0000256" key="1">
    <source>
        <dbReference type="ARBA" id="ARBA00004498"/>
    </source>
</evidence>
<dbReference type="GO" id="GO:0005581">
    <property type="term" value="C:collagen trimer"/>
    <property type="evidence" value="ECO:0007669"/>
    <property type="project" value="UniProtKB-KW"/>
</dbReference>
<dbReference type="Pfam" id="PF00092">
    <property type="entry name" value="VWA"/>
    <property type="match status" value="2"/>
</dbReference>
<dbReference type="EMBL" id="SWLE01000010">
    <property type="protein sequence ID" value="TNM95615.1"/>
    <property type="molecule type" value="Genomic_DNA"/>
</dbReference>
<dbReference type="PRINTS" id="PR00453">
    <property type="entry name" value="VWFADOMAIN"/>
</dbReference>
<evidence type="ECO:0000259" key="7">
    <source>
        <dbReference type="PROSITE" id="PS50234"/>
    </source>
</evidence>
<dbReference type="FunFam" id="2.60.40.10:FF:000234">
    <property type="entry name" value="Collagen, type XII, alpha 1"/>
    <property type="match status" value="1"/>
</dbReference>
<feature type="domain" description="Fibronectin type-III" evidence="8">
    <location>
        <begin position="682"/>
        <end position="773"/>
    </location>
</feature>
<dbReference type="InterPro" id="IPR013783">
    <property type="entry name" value="Ig-like_fold"/>
</dbReference>
<evidence type="ECO:0000313" key="10">
    <source>
        <dbReference type="Proteomes" id="UP000516260"/>
    </source>
</evidence>
<dbReference type="PANTHER" id="PTHR24020:SF17">
    <property type="entry name" value="COLLAGEN ALPHA-1(XII) CHAIN"/>
    <property type="match status" value="1"/>
</dbReference>
<comment type="caution">
    <text evidence="9">The sequence shown here is derived from an EMBL/GenBank/DDBJ whole genome shotgun (WGS) entry which is preliminary data.</text>
</comment>
<dbReference type="AlphaFoldDB" id="A0A4Z2BTQ8"/>
<evidence type="ECO:0000256" key="3">
    <source>
        <dbReference type="ARBA" id="ARBA00022530"/>
    </source>
</evidence>
<feature type="domain" description="Fibronectin type-III" evidence="8">
    <location>
        <begin position="291"/>
        <end position="380"/>
    </location>
</feature>
<keyword evidence="3" id="KW-0272">Extracellular matrix</keyword>
<dbReference type="Gene3D" id="2.60.40.10">
    <property type="entry name" value="Immunoglobulins"/>
    <property type="match status" value="4"/>
</dbReference>
<dbReference type="SMART" id="SM00327">
    <property type="entry name" value="VWA"/>
    <property type="match status" value="2"/>
</dbReference>
<evidence type="ECO:0008006" key="11">
    <source>
        <dbReference type="Google" id="ProtNLM"/>
    </source>
</evidence>
<organism evidence="9 10">
    <name type="scientific">Takifugu bimaculatus</name>
    <dbReference type="NCBI Taxonomy" id="433685"/>
    <lineage>
        <taxon>Eukaryota</taxon>
        <taxon>Metazoa</taxon>
        <taxon>Chordata</taxon>
        <taxon>Craniata</taxon>
        <taxon>Vertebrata</taxon>
        <taxon>Euteleostomi</taxon>
        <taxon>Actinopterygii</taxon>
        <taxon>Neopterygii</taxon>
        <taxon>Teleostei</taxon>
        <taxon>Neoteleostei</taxon>
        <taxon>Acanthomorphata</taxon>
        <taxon>Eupercaria</taxon>
        <taxon>Tetraodontiformes</taxon>
        <taxon>Tetradontoidea</taxon>
        <taxon>Tetraodontidae</taxon>
        <taxon>Takifugu</taxon>
    </lineage>
</organism>
<feature type="domain" description="Fibronectin type-III" evidence="8">
    <location>
        <begin position="589"/>
        <end position="680"/>
    </location>
</feature>